<evidence type="ECO:0000259" key="5">
    <source>
        <dbReference type="PROSITE" id="PS50893"/>
    </source>
</evidence>
<dbReference type="RefSeq" id="WP_380095028.1">
    <property type="nucleotide sequence ID" value="NZ_JBHRYD010000001.1"/>
</dbReference>
<dbReference type="InterPro" id="IPR027417">
    <property type="entry name" value="P-loop_NTPase"/>
</dbReference>
<dbReference type="InterPro" id="IPR008995">
    <property type="entry name" value="Mo/tungstate-bd_C_term_dom"/>
</dbReference>
<proteinExistence type="inferred from homology"/>
<dbReference type="PROSITE" id="PS00211">
    <property type="entry name" value="ABC_TRANSPORTER_1"/>
    <property type="match status" value="1"/>
</dbReference>
<name>A0ABV7WZJ2_9HYPH</name>
<dbReference type="PANTHER" id="PTHR42781">
    <property type="entry name" value="SPERMIDINE/PUTRESCINE IMPORT ATP-BINDING PROTEIN POTA"/>
    <property type="match status" value="1"/>
</dbReference>
<organism evidence="6 7">
    <name type="scientific">Devosia honganensis</name>
    <dbReference type="NCBI Taxonomy" id="1610527"/>
    <lineage>
        <taxon>Bacteria</taxon>
        <taxon>Pseudomonadati</taxon>
        <taxon>Pseudomonadota</taxon>
        <taxon>Alphaproteobacteria</taxon>
        <taxon>Hyphomicrobiales</taxon>
        <taxon>Devosiaceae</taxon>
        <taxon>Devosia</taxon>
    </lineage>
</organism>
<evidence type="ECO:0000313" key="6">
    <source>
        <dbReference type="EMBL" id="MFC3703895.1"/>
    </source>
</evidence>
<dbReference type="InterPro" id="IPR017871">
    <property type="entry name" value="ABC_transporter-like_CS"/>
</dbReference>
<feature type="domain" description="ABC transporter" evidence="5">
    <location>
        <begin position="5"/>
        <end position="242"/>
    </location>
</feature>
<keyword evidence="2" id="KW-0813">Transport</keyword>
<dbReference type="Gene3D" id="3.40.50.300">
    <property type="entry name" value="P-loop containing nucleotide triphosphate hydrolases"/>
    <property type="match status" value="1"/>
</dbReference>
<dbReference type="InterPro" id="IPR003593">
    <property type="entry name" value="AAA+_ATPase"/>
</dbReference>
<keyword evidence="7" id="KW-1185">Reference proteome</keyword>
<dbReference type="InterPro" id="IPR013611">
    <property type="entry name" value="Transp-assoc_OB_typ2"/>
</dbReference>
<dbReference type="Gene3D" id="2.40.50.100">
    <property type="match status" value="1"/>
</dbReference>
<dbReference type="PROSITE" id="PS50893">
    <property type="entry name" value="ABC_TRANSPORTER_2"/>
    <property type="match status" value="1"/>
</dbReference>
<dbReference type="InterPro" id="IPR050093">
    <property type="entry name" value="ABC_SmlMolc_Importer"/>
</dbReference>
<evidence type="ECO:0000256" key="4">
    <source>
        <dbReference type="ARBA" id="ARBA00022840"/>
    </source>
</evidence>
<dbReference type="GO" id="GO:0005524">
    <property type="term" value="F:ATP binding"/>
    <property type="evidence" value="ECO:0007669"/>
    <property type="project" value="UniProtKB-KW"/>
</dbReference>
<dbReference type="EMBL" id="JBHRYD010000001">
    <property type="protein sequence ID" value="MFC3703895.1"/>
    <property type="molecule type" value="Genomic_DNA"/>
</dbReference>
<gene>
    <name evidence="6" type="ORF">ACFOOL_03890</name>
</gene>
<dbReference type="SUPFAM" id="SSF50331">
    <property type="entry name" value="MOP-like"/>
    <property type="match status" value="1"/>
</dbReference>
<dbReference type="Pfam" id="PF00005">
    <property type="entry name" value="ABC_tran"/>
    <property type="match status" value="1"/>
</dbReference>
<keyword evidence="4 6" id="KW-0067">ATP-binding</keyword>
<evidence type="ECO:0000313" key="7">
    <source>
        <dbReference type="Proteomes" id="UP001595613"/>
    </source>
</evidence>
<sequence>MAGAITIKNLTKRYGSFAAVDDVSITIPEGHFVSLLGPSGCGKTTTLRMLAGFVPPDEGEIAVDGAVVSRPGHVQAAEDRQMGMVFQSYAVWPHMTVFDNVAYPLRFGEKKVSDKGELRRRVDGAIELVGLSGQQAKFPNALSGGQQQRVALARALIAEPRILLLDEPLSNLDAKLRESMRFELRSLQRRLGITTVFVTHSQEEALLLSDMVVVMRSGKVIEQNDPETLYRSPRTDFVADFIGLANFFDGPIVSEAGGRISMQTPAGLLTASGTAGASGAKLMIRPESITLTSAGETRPDFENQLPGRVDDVFFNGNIVEYMVSVEGLQEKKLRVQGFPPRRFSAGEVVSIGFSADDAKILEVA</sequence>
<comment type="similarity">
    <text evidence="1">Belongs to the ABC transporter superfamily.</text>
</comment>
<keyword evidence="3" id="KW-0547">Nucleotide-binding</keyword>
<evidence type="ECO:0000256" key="3">
    <source>
        <dbReference type="ARBA" id="ARBA00022741"/>
    </source>
</evidence>
<dbReference type="InterPro" id="IPR003439">
    <property type="entry name" value="ABC_transporter-like_ATP-bd"/>
</dbReference>
<comment type="caution">
    <text evidence="6">The sequence shown here is derived from an EMBL/GenBank/DDBJ whole genome shotgun (WGS) entry which is preliminary data.</text>
</comment>
<evidence type="ECO:0000256" key="1">
    <source>
        <dbReference type="ARBA" id="ARBA00005417"/>
    </source>
</evidence>
<accession>A0ABV7WZJ2</accession>
<protein>
    <submittedName>
        <fullName evidence="6">ABC transporter ATP-binding protein</fullName>
    </submittedName>
</protein>
<dbReference type="PANTHER" id="PTHR42781:SF4">
    <property type="entry name" value="SPERMIDINE_PUTRESCINE IMPORT ATP-BINDING PROTEIN POTA"/>
    <property type="match status" value="1"/>
</dbReference>
<evidence type="ECO:0000256" key="2">
    <source>
        <dbReference type="ARBA" id="ARBA00022448"/>
    </source>
</evidence>
<dbReference type="SMART" id="SM00382">
    <property type="entry name" value="AAA"/>
    <property type="match status" value="1"/>
</dbReference>
<dbReference type="Pfam" id="PF08402">
    <property type="entry name" value="TOBE_2"/>
    <property type="match status" value="1"/>
</dbReference>
<dbReference type="Proteomes" id="UP001595613">
    <property type="component" value="Unassembled WGS sequence"/>
</dbReference>
<dbReference type="SUPFAM" id="SSF52540">
    <property type="entry name" value="P-loop containing nucleoside triphosphate hydrolases"/>
    <property type="match status" value="1"/>
</dbReference>
<reference evidence="7" key="1">
    <citation type="journal article" date="2019" name="Int. J. Syst. Evol. Microbiol.">
        <title>The Global Catalogue of Microorganisms (GCM) 10K type strain sequencing project: providing services to taxonomists for standard genome sequencing and annotation.</title>
        <authorList>
            <consortium name="The Broad Institute Genomics Platform"/>
            <consortium name="The Broad Institute Genome Sequencing Center for Infectious Disease"/>
            <person name="Wu L."/>
            <person name="Ma J."/>
        </authorList>
    </citation>
    <scope>NUCLEOTIDE SEQUENCE [LARGE SCALE GENOMIC DNA]</scope>
    <source>
        <strain evidence="7">KCTC 42281</strain>
    </source>
</reference>